<proteinExistence type="predicted"/>
<accession>A0A9W9DK50</accession>
<comment type="caution">
    <text evidence="1">The sequence shown here is derived from an EMBL/GenBank/DDBJ whole genome shotgun (WGS) entry which is preliminary data.</text>
</comment>
<protein>
    <submittedName>
        <fullName evidence="1">Uncharacterized protein</fullName>
    </submittedName>
</protein>
<dbReference type="EMBL" id="JAOTPV010000016">
    <property type="protein sequence ID" value="KAJ4474312.1"/>
    <property type="molecule type" value="Genomic_DNA"/>
</dbReference>
<name>A0A9W9DK50_9AGAR</name>
<reference evidence="1" key="1">
    <citation type="submission" date="2022-08" db="EMBL/GenBank/DDBJ databases">
        <title>A Global Phylogenomic Analysis of the Shiitake Genus Lentinula.</title>
        <authorList>
            <consortium name="DOE Joint Genome Institute"/>
            <person name="Sierra-Patev S."/>
            <person name="Min B."/>
            <person name="Naranjo-Ortiz M."/>
            <person name="Looney B."/>
            <person name="Konkel Z."/>
            <person name="Slot J.C."/>
            <person name="Sakamoto Y."/>
            <person name="Steenwyk J.L."/>
            <person name="Rokas A."/>
            <person name="Carro J."/>
            <person name="Camarero S."/>
            <person name="Ferreira P."/>
            <person name="Molpeceres G."/>
            <person name="Ruiz-Duenas F.J."/>
            <person name="Serrano A."/>
            <person name="Henrissat B."/>
            <person name="Drula E."/>
            <person name="Hughes K.W."/>
            <person name="Mata J.L."/>
            <person name="Ishikawa N.K."/>
            <person name="Vargas-Isla R."/>
            <person name="Ushijima S."/>
            <person name="Smith C.A."/>
            <person name="Ahrendt S."/>
            <person name="Andreopoulos W."/>
            <person name="He G."/>
            <person name="Labutti K."/>
            <person name="Lipzen A."/>
            <person name="Ng V."/>
            <person name="Riley R."/>
            <person name="Sandor L."/>
            <person name="Barry K."/>
            <person name="Martinez A.T."/>
            <person name="Xiao Y."/>
            <person name="Gibbons J.G."/>
            <person name="Terashima K."/>
            <person name="Grigoriev I.V."/>
            <person name="Hibbett D.S."/>
        </authorList>
    </citation>
    <scope>NUCLEOTIDE SEQUENCE</scope>
    <source>
        <strain evidence="1">JLM2183</strain>
    </source>
</reference>
<sequence>MEARISDLTSFSSNISLSFCSSSSSSAYGQGSLSAKFIKAVGSLILRGSDWLIIQRRLSTIRTHVASQTSGQESVVVYGKYSLSPYPIIPALLSGLSRLEWGDILELSRRDFYPDDIRQHTLNRVMMQLEMGDPRLLFEVLSKWEPSEMQIFLLELMACLPDTRLDPFASVRSSVHKSIRTGIQPHHLFAEDRSHVH</sequence>
<dbReference type="OrthoDB" id="3007877at2759"/>
<evidence type="ECO:0000313" key="2">
    <source>
        <dbReference type="Proteomes" id="UP001150266"/>
    </source>
</evidence>
<evidence type="ECO:0000313" key="1">
    <source>
        <dbReference type="EMBL" id="KAJ4474312.1"/>
    </source>
</evidence>
<keyword evidence="2" id="KW-1185">Reference proteome</keyword>
<gene>
    <name evidence="1" type="ORF">J3R30DRAFT_661077</name>
</gene>
<dbReference type="Proteomes" id="UP001150266">
    <property type="component" value="Unassembled WGS sequence"/>
</dbReference>
<organism evidence="1 2">
    <name type="scientific">Lentinula aciculospora</name>
    <dbReference type="NCBI Taxonomy" id="153920"/>
    <lineage>
        <taxon>Eukaryota</taxon>
        <taxon>Fungi</taxon>
        <taxon>Dikarya</taxon>
        <taxon>Basidiomycota</taxon>
        <taxon>Agaricomycotina</taxon>
        <taxon>Agaricomycetes</taxon>
        <taxon>Agaricomycetidae</taxon>
        <taxon>Agaricales</taxon>
        <taxon>Marasmiineae</taxon>
        <taxon>Omphalotaceae</taxon>
        <taxon>Lentinula</taxon>
    </lineage>
</organism>
<dbReference type="AlphaFoldDB" id="A0A9W9DK50"/>